<comment type="similarity">
    <text evidence="1">Belongs to the short-chain dehydrogenases/reductases (SDR) family.</text>
</comment>
<dbReference type="AlphaFoldDB" id="A0A9N9LL34"/>
<dbReference type="Pfam" id="PF00106">
    <property type="entry name" value="adh_short"/>
    <property type="match status" value="1"/>
</dbReference>
<gene>
    <name evidence="4" type="ORF">HYALB_00009130</name>
</gene>
<reference evidence="4" key="1">
    <citation type="submission" date="2021-07" db="EMBL/GenBank/DDBJ databases">
        <authorList>
            <person name="Durling M."/>
        </authorList>
    </citation>
    <scope>NUCLEOTIDE SEQUENCE</scope>
</reference>
<dbReference type="GO" id="GO:0016491">
    <property type="term" value="F:oxidoreductase activity"/>
    <property type="evidence" value="ECO:0007669"/>
    <property type="project" value="UniProtKB-KW"/>
</dbReference>
<dbReference type="OrthoDB" id="5373426at2759"/>
<feature type="region of interest" description="Disordered" evidence="3">
    <location>
        <begin position="21"/>
        <end position="58"/>
    </location>
</feature>
<dbReference type="SUPFAM" id="SSF51735">
    <property type="entry name" value="NAD(P)-binding Rossmann-fold domains"/>
    <property type="match status" value="1"/>
</dbReference>
<dbReference type="PANTHER" id="PTHR43180">
    <property type="entry name" value="3-OXOACYL-(ACYL-CARRIER-PROTEIN) REDUCTASE (AFU_ORTHOLOGUE AFUA_6G11210)"/>
    <property type="match status" value="1"/>
</dbReference>
<name>A0A9N9LL34_9HELO</name>
<sequence>MLPAPATGQVLRYFPCGGPDELSRKGGSSSSSSINSILPLKRPTSAPAPASTKAPMSHESLISRPVATNDPYDVAWVQGRTILITGGASGIGAGLFRKWAENGANIVIGDINDKLGEELVAEVRKTTGNQHLHYIHCDVTNWLSQVHFFKTAKQLSPTGGIDAVVANAGITDGNKIFDKNVHDYEALENPPAPVFKCLDVNLTGVMYTAKLAIYYLSKNPESSKASTLVTPAPNTRDRHLLLVGSIASLGSLPGLVQYNASKHAVLGLFRSLNTTSFLNGLRVNIILPYFTDTPILPVSAKLLLAGGAMGTPEDVVEAATRLMADTRLVGRALAIGPRATVDKNGHLCEANVPGSRETSVWDIDALDFSATETFTRRFVGLLTQIERTRGDEQSLLPLSTSTIWKLDFDIPRNLYLPNMSQTWQRPRLYDDPFTSPPYPPKDSAFRWASRVARPSPSSRFSSCRLSPMRMIIFLVAVATVVLIRDHIPNFYRSVMRQHPTSSLPNLTELPFLAFPSPELTPYRLPDRSDTFTTYKHRETCNISSLDLHTPFSPLCADRQSMLTAMASGGRIGNGAPYMPRDCDMRWFTTEEVCEILGRFERVVLVGDSMLRHVVGSLNVLLRKDLGYGAVTDWNFSAMERKQCFCNEQFDVKACSVQGIYSTDDVLKNDPLSLSCSNKINLIMEQINTFPIPPEELARLKLSVGTTSRTPKPKAFILGHGLWNNLELQKTVSWLDAVLSVIRAEPSSSSNCLFLTPSAAGREKPDEWIVSQGNKALVLFEEATGIEARKRGVEHLGTWNMSIQARKYDGVHLDMRGNLVKGMMVVNWLDWIGR</sequence>
<evidence type="ECO:0000313" key="5">
    <source>
        <dbReference type="Proteomes" id="UP000701801"/>
    </source>
</evidence>
<dbReference type="PANTHER" id="PTHR43180:SF16">
    <property type="entry name" value="BACILYSIN BIOSYNTHESIS OXIDOREDUCTASE BACC"/>
    <property type="match status" value="1"/>
</dbReference>
<proteinExistence type="inferred from homology"/>
<dbReference type="InterPro" id="IPR002347">
    <property type="entry name" value="SDR_fam"/>
</dbReference>
<evidence type="ECO:0000256" key="1">
    <source>
        <dbReference type="ARBA" id="ARBA00006484"/>
    </source>
</evidence>
<evidence type="ECO:0000256" key="2">
    <source>
        <dbReference type="ARBA" id="ARBA00023002"/>
    </source>
</evidence>
<dbReference type="Proteomes" id="UP000701801">
    <property type="component" value="Unassembled WGS sequence"/>
</dbReference>
<feature type="compositionally biased region" description="Low complexity" evidence="3">
    <location>
        <begin position="28"/>
        <end position="55"/>
    </location>
</feature>
<dbReference type="PRINTS" id="PR00081">
    <property type="entry name" value="GDHRDH"/>
</dbReference>
<keyword evidence="5" id="KW-1185">Reference proteome</keyword>
<comment type="caution">
    <text evidence="4">The sequence shown here is derived from an EMBL/GenBank/DDBJ whole genome shotgun (WGS) entry which is preliminary data.</text>
</comment>
<protein>
    <recommendedName>
        <fullName evidence="6">NAD(P)-binding protein</fullName>
    </recommendedName>
</protein>
<keyword evidence="2" id="KW-0560">Oxidoreductase</keyword>
<evidence type="ECO:0008006" key="6">
    <source>
        <dbReference type="Google" id="ProtNLM"/>
    </source>
</evidence>
<evidence type="ECO:0000313" key="4">
    <source>
        <dbReference type="EMBL" id="CAG8975723.1"/>
    </source>
</evidence>
<evidence type="ECO:0000256" key="3">
    <source>
        <dbReference type="SAM" id="MobiDB-lite"/>
    </source>
</evidence>
<dbReference type="InterPro" id="IPR036291">
    <property type="entry name" value="NAD(P)-bd_dom_sf"/>
</dbReference>
<organism evidence="4 5">
    <name type="scientific">Hymenoscyphus albidus</name>
    <dbReference type="NCBI Taxonomy" id="595503"/>
    <lineage>
        <taxon>Eukaryota</taxon>
        <taxon>Fungi</taxon>
        <taxon>Dikarya</taxon>
        <taxon>Ascomycota</taxon>
        <taxon>Pezizomycotina</taxon>
        <taxon>Leotiomycetes</taxon>
        <taxon>Helotiales</taxon>
        <taxon>Helotiaceae</taxon>
        <taxon>Hymenoscyphus</taxon>
    </lineage>
</organism>
<accession>A0A9N9LL34</accession>
<dbReference type="Gene3D" id="3.40.50.720">
    <property type="entry name" value="NAD(P)-binding Rossmann-like Domain"/>
    <property type="match status" value="1"/>
</dbReference>
<dbReference type="EMBL" id="CAJVRM010000148">
    <property type="protein sequence ID" value="CAG8975723.1"/>
    <property type="molecule type" value="Genomic_DNA"/>
</dbReference>